<dbReference type="GO" id="GO:0005829">
    <property type="term" value="C:cytosol"/>
    <property type="evidence" value="ECO:0007669"/>
    <property type="project" value="TreeGrafter"/>
</dbReference>
<keyword evidence="4" id="KW-1185">Reference proteome</keyword>
<feature type="region of interest" description="Disordered" evidence="1">
    <location>
        <begin position="898"/>
        <end position="937"/>
    </location>
</feature>
<dbReference type="RefSeq" id="XP_012655713.1">
    <property type="nucleotide sequence ID" value="XM_012800259.1"/>
</dbReference>
<dbReference type="InterPro" id="IPR050503">
    <property type="entry name" value="cAMP-dep_PK_reg_su-like"/>
</dbReference>
<evidence type="ECO:0000259" key="2">
    <source>
        <dbReference type="PROSITE" id="PS50042"/>
    </source>
</evidence>
<dbReference type="KEGG" id="tet:TTHERM_000467738"/>
<gene>
    <name evidence="3" type="ORF">TTHERM_000467738</name>
</gene>
<evidence type="ECO:0000313" key="4">
    <source>
        <dbReference type="Proteomes" id="UP000009168"/>
    </source>
</evidence>
<name>W7WY18_TETTS</name>
<dbReference type="Gene3D" id="2.60.120.10">
    <property type="entry name" value="Jelly Rolls"/>
    <property type="match status" value="2"/>
</dbReference>
<dbReference type="PANTHER" id="PTHR11635">
    <property type="entry name" value="CAMP-DEPENDENT PROTEIN KINASE REGULATORY CHAIN"/>
    <property type="match status" value="1"/>
</dbReference>
<dbReference type="GO" id="GO:0004862">
    <property type="term" value="F:cAMP-dependent protein kinase inhibitor activity"/>
    <property type="evidence" value="ECO:0007669"/>
    <property type="project" value="TreeGrafter"/>
</dbReference>
<feature type="domain" description="Cyclic nucleotide-binding" evidence="2">
    <location>
        <begin position="215"/>
        <end position="265"/>
    </location>
</feature>
<feature type="compositionally biased region" description="Polar residues" evidence="1">
    <location>
        <begin position="528"/>
        <end position="538"/>
    </location>
</feature>
<accession>W7WY18</accession>
<protein>
    <submittedName>
        <fullName evidence="3">Cyclic nucleotide-binding domain protein</fullName>
    </submittedName>
</protein>
<dbReference type="PANTHER" id="PTHR11635:SF152">
    <property type="entry name" value="CAMP-DEPENDENT PROTEIN KINASE TYPE I REGULATORY SUBUNIT-RELATED"/>
    <property type="match status" value="1"/>
</dbReference>
<evidence type="ECO:0000256" key="1">
    <source>
        <dbReference type="SAM" id="MobiDB-lite"/>
    </source>
</evidence>
<sequence length="1114" mass="130031">MRKISQTIQSRNKKQVKEQLYSDELIEALKSENKSSEEVELIRSKTAGLSFFQSYYESKLQDLHEQACYKFKYEYMKKGTIVFRIFDQSDKFYILLNGVLEMHGIKPSDEDEVEQDLDVLQKNQGQNNQNNAANNNSEQKNEKKDTVLYLQKILKPGACFGEIGLICNKSRTGTITCSEDSHFAVMEKQDFVAILKPVEEKKLQKQTEFLGSLPCFNGWPFHFLRDVYLNINKRQLNRGDFIFKEGDKANFVAIVTKGKFYVYKEFLVQKPLVMEDISNNDLIIQNEKPSKKKNKEKVVKLPFNVNESSLKQKKEIKKVLELGDKDLVGEEDIIKNRKRQYSIKCESTEGGEIIVIMKQVFRERILARDIAQRTIISRIHLKEQIFQDHVNLIEYNLQNFKKLLRENRAELRYDKLKEQRLLQEQEEYYKKYYQNRRGSEQIQKNSSLEVISSNNKNVDQSQLFIKNLDILIDQSSGVGIQNSSVVMKRQNSNSPQKIQIQNEKGSQSPIKSPQLQSRNSPREKKQIEQSQTPNQFQEQLNYIPNLIEKANEIINKSNEKKRQNSLNQSGNFEEEAELMNKSSMIRYLQYNRKNLMMDEKGIGIPLINPLKNEEELDRQVRKHLQKQPKRKNYLGEWRNGIGQMDKIYGVLRNAGYFDYKLHELRENKAIRKDSPSCLNTPSSQMSSRNDCRRQLNHSLNLSSNKIQIDQNHKITIKEIQSIDEDSSHIQSINLNKPQQSIIENEQAELKNEINNVMDYYLNQSHLYSISKNEELSEQKGQQEVMGKKIFQTSINAVPTIPMVERKKIPQLKLNSGKYNFQNSPNKYSSNGGASSIKSGIGNSDDLSSINYPLQKNKFTNLSNIQNKQQYSTLSQFYNSQNICQHQVLTYRDSINAKRYNSNNQPLPGNQSARNYESRTTTSRGNRENSISPNSFTLNQNIQYSSRQQSRQKQRATSQIMQDLSRPITRNQILKSSTPVDYAEKNTSILLEGFKEFLPKPFREFNPTHKPLSLNQEKREENEILNSDLYFQKSTANKIQQLNRYQVKQTISQFMNRHTQKQKLVIADDQKNSEQNKQVIFDELIDQSKIYLNKIKKQGNKSRDLSFNNTHRSYF</sequence>
<feature type="compositionally biased region" description="Polar residues" evidence="1">
    <location>
        <begin position="487"/>
        <end position="519"/>
    </location>
</feature>
<dbReference type="PROSITE" id="PS50042">
    <property type="entry name" value="CNMP_BINDING_3"/>
    <property type="match status" value="2"/>
</dbReference>
<dbReference type="InterPro" id="IPR000595">
    <property type="entry name" value="cNMP-bd_dom"/>
</dbReference>
<dbReference type="GO" id="GO:0030552">
    <property type="term" value="F:cAMP binding"/>
    <property type="evidence" value="ECO:0007669"/>
    <property type="project" value="TreeGrafter"/>
</dbReference>
<dbReference type="InParanoid" id="W7WY18"/>
<dbReference type="AlphaFoldDB" id="W7WY18"/>
<dbReference type="Proteomes" id="UP000009168">
    <property type="component" value="Unassembled WGS sequence"/>
</dbReference>
<proteinExistence type="predicted"/>
<reference evidence="4" key="1">
    <citation type="journal article" date="2006" name="PLoS Biol.">
        <title>Macronuclear genome sequence of the ciliate Tetrahymena thermophila, a model eukaryote.</title>
        <authorList>
            <person name="Eisen J.A."/>
            <person name="Coyne R.S."/>
            <person name="Wu M."/>
            <person name="Wu D."/>
            <person name="Thiagarajan M."/>
            <person name="Wortman J.R."/>
            <person name="Badger J.H."/>
            <person name="Ren Q."/>
            <person name="Amedeo P."/>
            <person name="Jones K.M."/>
            <person name="Tallon L.J."/>
            <person name="Delcher A.L."/>
            <person name="Salzberg S.L."/>
            <person name="Silva J.C."/>
            <person name="Haas B.J."/>
            <person name="Majoros W.H."/>
            <person name="Farzad M."/>
            <person name="Carlton J.M."/>
            <person name="Smith R.K. Jr."/>
            <person name="Garg J."/>
            <person name="Pearlman R.E."/>
            <person name="Karrer K.M."/>
            <person name="Sun L."/>
            <person name="Manning G."/>
            <person name="Elde N.C."/>
            <person name="Turkewitz A.P."/>
            <person name="Asai D.J."/>
            <person name="Wilkes D.E."/>
            <person name="Wang Y."/>
            <person name="Cai H."/>
            <person name="Collins K."/>
            <person name="Stewart B.A."/>
            <person name="Lee S.R."/>
            <person name="Wilamowska K."/>
            <person name="Weinberg Z."/>
            <person name="Ruzzo W.L."/>
            <person name="Wloga D."/>
            <person name="Gaertig J."/>
            <person name="Frankel J."/>
            <person name="Tsao C.-C."/>
            <person name="Gorovsky M.A."/>
            <person name="Keeling P.J."/>
            <person name="Waller R.F."/>
            <person name="Patron N.J."/>
            <person name="Cherry J.M."/>
            <person name="Stover N.A."/>
            <person name="Krieger C.J."/>
            <person name="del Toro C."/>
            <person name="Ryder H.F."/>
            <person name="Williamson S.C."/>
            <person name="Barbeau R.A."/>
            <person name="Hamilton E.P."/>
            <person name="Orias E."/>
        </authorList>
    </citation>
    <scope>NUCLEOTIDE SEQUENCE [LARGE SCALE GENOMIC DNA]</scope>
    <source>
        <strain evidence="4">SB210</strain>
    </source>
</reference>
<dbReference type="InterPro" id="IPR018490">
    <property type="entry name" value="cNMP-bd_dom_sf"/>
</dbReference>
<dbReference type="CDD" id="cd00038">
    <property type="entry name" value="CAP_ED"/>
    <property type="match status" value="1"/>
</dbReference>
<dbReference type="SUPFAM" id="SSF51206">
    <property type="entry name" value="cAMP-binding domain-like"/>
    <property type="match status" value="2"/>
</dbReference>
<evidence type="ECO:0000313" key="3">
    <source>
        <dbReference type="EMBL" id="EWS71760.1"/>
    </source>
</evidence>
<dbReference type="GO" id="GO:0005952">
    <property type="term" value="C:cAMP-dependent protein kinase complex"/>
    <property type="evidence" value="ECO:0007669"/>
    <property type="project" value="InterPro"/>
</dbReference>
<dbReference type="InterPro" id="IPR014710">
    <property type="entry name" value="RmlC-like_jellyroll"/>
</dbReference>
<dbReference type="GeneID" id="24439132"/>
<feature type="domain" description="Cyclic nucleotide-binding" evidence="2">
    <location>
        <begin position="51"/>
        <end position="212"/>
    </location>
</feature>
<dbReference type="GO" id="GO:0034236">
    <property type="term" value="F:protein kinase A catalytic subunit binding"/>
    <property type="evidence" value="ECO:0007669"/>
    <property type="project" value="TreeGrafter"/>
</dbReference>
<dbReference type="EMBL" id="GG662441">
    <property type="protein sequence ID" value="EWS71760.1"/>
    <property type="molecule type" value="Genomic_DNA"/>
</dbReference>
<feature type="region of interest" description="Disordered" evidence="1">
    <location>
        <begin position="487"/>
        <end position="538"/>
    </location>
</feature>
<organism evidence="3 4">
    <name type="scientific">Tetrahymena thermophila (strain SB210)</name>
    <dbReference type="NCBI Taxonomy" id="312017"/>
    <lineage>
        <taxon>Eukaryota</taxon>
        <taxon>Sar</taxon>
        <taxon>Alveolata</taxon>
        <taxon>Ciliophora</taxon>
        <taxon>Intramacronucleata</taxon>
        <taxon>Oligohymenophorea</taxon>
        <taxon>Hymenostomatida</taxon>
        <taxon>Tetrahymenina</taxon>
        <taxon>Tetrahymenidae</taxon>
        <taxon>Tetrahymena</taxon>
    </lineage>
</organism>